<dbReference type="Gene3D" id="1.10.3680.10">
    <property type="entry name" value="TerB-like"/>
    <property type="match status" value="1"/>
</dbReference>
<sequence length="154" mass="17225">MGLFDQFIKKPEIKDINYKPLSDFEAWIGILYACMSSDGVVSDVEIDSLSRMIVHKQKFSGIDIAPLYDTVAEAKLKIGGIGLIEACSEFVNESDKDTLFSMAIEIVLADGILDIDEQKVIELIADRMKIDTELVEKIIQVMLIRNRGNVIIVD</sequence>
<feature type="domain" description="Co-chaperone DjlA N-terminal" evidence="1">
    <location>
        <begin position="26"/>
        <end position="134"/>
    </location>
</feature>
<dbReference type="EMBL" id="CP116221">
    <property type="protein sequence ID" value="WCO02459.1"/>
    <property type="molecule type" value="Genomic_DNA"/>
</dbReference>
<dbReference type="InterPro" id="IPR029024">
    <property type="entry name" value="TerB-like"/>
</dbReference>
<reference evidence="2 3" key="1">
    <citation type="submission" date="2023-01" db="EMBL/GenBank/DDBJ databases">
        <title>Psychroserpens ponticola sp. nov., isolated from seawater.</title>
        <authorList>
            <person name="Kristyanto S."/>
            <person name="Jung J."/>
            <person name="Kim J.M."/>
            <person name="Jeon C.O."/>
        </authorList>
    </citation>
    <scope>NUCLEOTIDE SEQUENCE [LARGE SCALE GENOMIC DNA]</scope>
    <source>
        <strain evidence="2 3">MSW6</strain>
    </source>
</reference>
<evidence type="ECO:0000259" key="1">
    <source>
        <dbReference type="Pfam" id="PF05099"/>
    </source>
</evidence>
<organism evidence="2 3">
    <name type="scientific">Psychroserpens ponticola</name>
    <dbReference type="NCBI Taxonomy" id="2932268"/>
    <lineage>
        <taxon>Bacteria</taxon>
        <taxon>Pseudomonadati</taxon>
        <taxon>Bacteroidota</taxon>
        <taxon>Flavobacteriia</taxon>
        <taxon>Flavobacteriales</taxon>
        <taxon>Flavobacteriaceae</taxon>
        <taxon>Psychroserpens</taxon>
    </lineage>
</organism>
<evidence type="ECO:0000313" key="3">
    <source>
        <dbReference type="Proteomes" id="UP001202717"/>
    </source>
</evidence>
<name>A0ABY7RZ85_9FLAO</name>
<accession>A0ABY7RZ85</accession>
<protein>
    <submittedName>
        <fullName evidence="2">Tellurite resistance TerB family protein</fullName>
    </submittedName>
</protein>
<dbReference type="CDD" id="cd07176">
    <property type="entry name" value="terB"/>
    <property type="match status" value="1"/>
</dbReference>
<dbReference type="SUPFAM" id="SSF158682">
    <property type="entry name" value="TerB-like"/>
    <property type="match status" value="1"/>
</dbReference>
<keyword evidence="3" id="KW-1185">Reference proteome</keyword>
<dbReference type="Proteomes" id="UP001202717">
    <property type="component" value="Chromosome"/>
</dbReference>
<proteinExistence type="predicted"/>
<dbReference type="InterPro" id="IPR007791">
    <property type="entry name" value="DjlA_N"/>
</dbReference>
<evidence type="ECO:0000313" key="2">
    <source>
        <dbReference type="EMBL" id="WCO02459.1"/>
    </source>
</evidence>
<dbReference type="Pfam" id="PF05099">
    <property type="entry name" value="TerB"/>
    <property type="match status" value="1"/>
</dbReference>
<dbReference type="RefSeq" id="WP_249995228.1">
    <property type="nucleotide sequence ID" value="NZ_CP116221.1"/>
</dbReference>
<gene>
    <name evidence="2" type="ORF">MUN68_002960</name>
</gene>